<dbReference type="PANTHER" id="PTHR30309:SF0">
    <property type="entry name" value="GLYCEROL-3-PHOSPHATE ACYLTRANSFERASE-RELATED"/>
    <property type="match status" value="1"/>
</dbReference>
<dbReference type="GO" id="GO:0008654">
    <property type="term" value="P:phospholipid biosynthetic process"/>
    <property type="evidence" value="ECO:0007669"/>
    <property type="project" value="UniProtKB-UniRule"/>
</dbReference>
<gene>
    <name evidence="10 11" type="primary">plsY</name>
    <name evidence="11" type="ORF">IAC58_06415</name>
</gene>
<comment type="caution">
    <text evidence="11">The sequence shown here is derived from an EMBL/GenBank/DDBJ whole genome shotgun (WGS) entry which is preliminary data.</text>
</comment>
<keyword evidence="7 10" id="KW-0472">Membrane</keyword>
<keyword evidence="11" id="KW-0012">Acyltransferase</keyword>
<keyword evidence="4 10" id="KW-0812">Transmembrane</keyword>
<evidence type="ECO:0000256" key="8">
    <source>
        <dbReference type="ARBA" id="ARBA00023209"/>
    </source>
</evidence>
<keyword evidence="9 10" id="KW-1208">Phospholipid metabolism</keyword>
<feature type="transmembrane region" description="Helical" evidence="10">
    <location>
        <begin position="142"/>
        <end position="163"/>
    </location>
</feature>
<dbReference type="NCBIfam" id="TIGR00023">
    <property type="entry name" value="glycerol-3-phosphate 1-O-acyltransferase PlsY"/>
    <property type="match status" value="1"/>
</dbReference>
<evidence type="ECO:0000256" key="6">
    <source>
        <dbReference type="ARBA" id="ARBA00023098"/>
    </source>
</evidence>
<evidence type="ECO:0000256" key="7">
    <source>
        <dbReference type="ARBA" id="ARBA00023136"/>
    </source>
</evidence>
<evidence type="ECO:0000313" key="11">
    <source>
        <dbReference type="EMBL" id="MBO8428156.1"/>
    </source>
</evidence>
<evidence type="ECO:0000256" key="2">
    <source>
        <dbReference type="ARBA" id="ARBA00022516"/>
    </source>
</evidence>
<reference evidence="11" key="2">
    <citation type="journal article" date="2021" name="PeerJ">
        <title>Extensive microbial diversity within the chicken gut microbiome revealed by metagenomics and culture.</title>
        <authorList>
            <person name="Gilroy R."/>
            <person name="Ravi A."/>
            <person name="Getino M."/>
            <person name="Pursley I."/>
            <person name="Horton D.L."/>
            <person name="Alikhan N.F."/>
            <person name="Baker D."/>
            <person name="Gharbi K."/>
            <person name="Hall N."/>
            <person name="Watson M."/>
            <person name="Adriaenssens E.M."/>
            <person name="Foster-Nyarko E."/>
            <person name="Jarju S."/>
            <person name="Secka A."/>
            <person name="Antonio M."/>
            <person name="Oren A."/>
            <person name="Chaudhuri R.R."/>
            <person name="La Ragione R."/>
            <person name="Hildebrand F."/>
            <person name="Pallen M.J."/>
        </authorList>
    </citation>
    <scope>NUCLEOTIDE SEQUENCE</scope>
    <source>
        <strain evidence="11">11159</strain>
    </source>
</reference>
<reference evidence="11" key="1">
    <citation type="submission" date="2020-10" db="EMBL/GenBank/DDBJ databases">
        <authorList>
            <person name="Gilroy R."/>
        </authorList>
    </citation>
    <scope>NUCLEOTIDE SEQUENCE</scope>
    <source>
        <strain evidence="11">11159</strain>
    </source>
</reference>
<comment type="function">
    <text evidence="10">Catalyzes the transfer of an acyl group from acyl-phosphate (acyl-PO(4)) to glycerol-3-phosphate (G3P) to form lysophosphatidic acid (LPA). This enzyme utilizes acyl-phosphate as fatty acyl donor, but not acyl-CoA or acyl-ACP.</text>
</comment>
<dbReference type="GO" id="GO:0043772">
    <property type="term" value="F:acyl-phosphate glycerol-3-phosphate acyltransferase activity"/>
    <property type="evidence" value="ECO:0007669"/>
    <property type="project" value="UniProtKB-UniRule"/>
</dbReference>
<keyword evidence="5 10" id="KW-1133">Transmembrane helix</keyword>
<protein>
    <recommendedName>
        <fullName evidence="10">Glycerol-3-phosphate acyltransferase</fullName>
    </recommendedName>
    <alternativeName>
        <fullName evidence="10">Acyl-PO4 G3P acyltransferase</fullName>
    </alternativeName>
    <alternativeName>
        <fullName evidence="10">Acyl-phosphate--glycerol-3-phosphate acyltransferase</fullName>
    </alternativeName>
    <alternativeName>
        <fullName evidence="10">G3P acyltransferase</fullName>
        <shortName evidence="10">GPAT</shortName>
        <ecNumber evidence="10">2.3.1.275</ecNumber>
    </alternativeName>
    <alternativeName>
        <fullName evidence="10">Lysophosphatidic acid synthase</fullName>
        <shortName evidence="10">LPA synthase</shortName>
    </alternativeName>
</protein>
<dbReference type="InterPro" id="IPR003811">
    <property type="entry name" value="G3P_acylTferase_PlsY"/>
</dbReference>
<evidence type="ECO:0000256" key="3">
    <source>
        <dbReference type="ARBA" id="ARBA00022679"/>
    </source>
</evidence>
<comment type="subunit">
    <text evidence="10">Probably interacts with PlsX.</text>
</comment>
<keyword evidence="8 10" id="KW-0594">Phospholipid biosynthesis</keyword>
<comment type="similarity">
    <text evidence="10">Belongs to the PlsY family.</text>
</comment>
<comment type="subcellular location">
    <subcellularLocation>
        <location evidence="10">Cell membrane</location>
        <topology evidence="10">Multi-pass membrane protein</topology>
    </subcellularLocation>
</comment>
<dbReference type="AlphaFoldDB" id="A0A9D9DJ48"/>
<comment type="catalytic activity">
    <reaction evidence="10">
        <text>an acyl phosphate + sn-glycerol 3-phosphate = a 1-acyl-sn-glycero-3-phosphate + phosphate</text>
        <dbReference type="Rhea" id="RHEA:34075"/>
        <dbReference type="ChEBI" id="CHEBI:43474"/>
        <dbReference type="ChEBI" id="CHEBI:57597"/>
        <dbReference type="ChEBI" id="CHEBI:57970"/>
        <dbReference type="ChEBI" id="CHEBI:59918"/>
        <dbReference type="EC" id="2.3.1.275"/>
    </reaction>
</comment>
<accession>A0A9D9DJ48</accession>
<evidence type="ECO:0000256" key="9">
    <source>
        <dbReference type="ARBA" id="ARBA00023264"/>
    </source>
</evidence>
<dbReference type="HAMAP" id="MF_01043">
    <property type="entry name" value="PlsY"/>
    <property type="match status" value="1"/>
</dbReference>
<feature type="transmembrane region" description="Helical" evidence="10">
    <location>
        <begin position="59"/>
        <end position="82"/>
    </location>
</feature>
<dbReference type="EMBL" id="JADIMY010000122">
    <property type="protein sequence ID" value="MBO8428156.1"/>
    <property type="molecule type" value="Genomic_DNA"/>
</dbReference>
<keyword evidence="1 10" id="KW-1003">Cell membrane</keyword>
<evidence type="ECO:0000256" key="5">
    <source>
        <dbReference type="ARBA" id="ARBA00022989"/>
    </source>
</evidence>
<dbReference type="Pfam" id="PF02660">
    <property type="entry name" value="G3P_acyltransf"/>
    <property type="match status" value="1"/>
</dbReference>
<evidence type="ECO:0000256" key="1">
    <source>
        <dbReference type="ARBA" id="ARBA00022475"/>
    </source>
</evidence>
<keyword evidence="6 10" id="KW-0443">Lipid metabolism</keyword>
<comment type="pathway">
    <text evidence="10">Lipid metabolism; phospholipid metabolism.</text>
</comment>
<name>A0A9D9DJ48_9BACL</name>
<feature type="transmembrane region" description="Helical" evidence="10">
    <location>
        <begin position="112"/>
        <end position="130"/>
    </location>
</feature>
<dbReference type="GO" id="GO:0005886">
    <property type="term" value="C:plasma membrane"/>
    <property type="evidence" value="ECO:0007669"/>
    <property type="project" value="UniProtKB-SubCell"/>
</dbReference>
<feature type="transmembrane region" description="Helical" evidence="10">
    <location>
        <begin position="215"/>
        <end position="235"/>
    </location>
</feature>
<sequence>MVYFYRLLLVITVAIISYVIGSIPNSVLIGKLFFHKDPRDSGSHNPGGTNAGRVLGKKAGVIVILLDGLKIVVPLYITFFLFTKCTPLMELMGYFENTAYNAFGIGNTLCELVIYVSALFGIIGHCYSIFLKFSGGKAVSCYLGTACCLSYFTFILCGSIFFGSLRVKKYVSLSSLLCSSAFTIFSWVLYLIYAFNFDNSNVLFVLNCFTWFGNGPSICIYFPIVMTLGQIILIIKHIPNIKRLKEGTELKITWMK</sequence>
<dbReference type="SMART" id="SM01207">
    <property type="entry name" value="G3P_acyltransf"/>
    <property type="match status" value="1"/>
</dbReference>
<feature type="transmembrane region" description="Helical" evidence="10">
    <location>
        <begin position="170"/>
        <end position="195"/>
    </location>
</feature>
<dbReference type="EC" id="2.3.1.275" evidence="10"/>
<proteinExistence type="inferred from homology"/>
<keyword evidence="2 10" id="KW-0444">Lipid biosynthesis</keyword>
<dbReference type="PANTHER" id="PTHR30309">
    <property type="entry name" value="INNER MEMBRANE PROTEIN YGIH"/>
    <property type="match status" value="1"/>
</dbReference>
<evidence type="ECO:0000256" key="10">
    <source>
        <dbReference type="HAMAP-Rule" id="MF_01043"/>
    </source>
</evidence>
<organism evidence="11 12">
    <name type="scientific">Candidatus Onthovivens merdipullorum</name>
    <dbReference type="NCBI Taxonomy" id="2840889"/>
    <lineage>
        <taxon>Bacteria</taxon>
        <taxon>Bacillati</taxon>
        <taxon>Bacillota</taxon>
        <taxon>Bacilli</taxon>
        <taxon>Bacillales</taxon>
        <taxon>Candidatus Onthovivens</taxon>
    </lineage>
</organism>
<evidence type="ECO:0000256" key="4">
    <source>
        <dbReference type="ARBA" id="ARBA00022692"/>
    </source>
</evidence>
<dbReference type="Proteomes" id="UP000823613">
    <property type="component" value="Unassembled WGS sequence"/>
</dbReference>
<keyword evidence="3 10" id="KW-0808">Transferase</keyword>
<evidence type="ECO:0000313" key="12">
    <source>
        <dbReference type="Proteomes" id="UP000823613"/>
    </source>
</evidence>
<feature type="transmembrane region" description="Helical" evidence="10">
    <location>
        <begin position="7"/>
        <end position="29"/>
    </location>
</feature>